<protein>
    <submittedName>
        <fullName evidence="8">L,D-transpeptidase family protein</fullName>
    </submittedName>
</protein>
<dbReference type="PANTHER" id="PTHR30582">
    <property type="entry name" value="L,D-TRANSPEPTIDASE"/>
    <property type="match status" value="1"/>
</dbReference>
<proteinExistence type="predicted"/>
<accession>A0ABW2CHX1</accession>
<dbReference type="InterPro" id="IPR038063">
    <property type="entry name" value="Transpep_catalytic_dom"/>
</dbReference>
<feature type="domain" description="L,D-TPase catalytic" evidence="7">
    <location>
        <begin position="89"/>
        <end position="207"/>
    </location>
</feature>
<sequence>MPVSAEAAGRPTLHYGAKGKSVKVVQTRLRALHYDPGAVDGRYGQDLRYAVWAFQKVNGLKPTGTIGTRTWRALGRPKAPVKLKSSPADRVEISKKRQLVVVYKGGRVRLITHTSTGSGRRYCHKGSCSVAKTPSGDFKVYRKINGWRHAPLGNLYKPIYFNGGIAMHGLSSVPLTPASHGCARIPMPHTANLLFKLVPLGMRVYVR</sequence>
<dbReference type="CDD" id="cd16913">
    <property type="entry name" value="YkuD_like"/>
    <property type="match status" value="1"/>
</dbReference>
<dbReference type="InterPro" id="IPR005490">
    <property type="entry name" value="LD_TPept_cat_dom"/>
</dbReference>
<reference evidence="9" key="1">
    <citation type="journal article" date="2019" name="Int. J. Syst. Evol. Microbiol.">
        <title>The Global Catalogue of Microorganisms (GCM) 10K type strain sequencing project: providing services to taxonomists for standard genome sequencing and annotation.</title>
        <authorList>
            <consortium name="The Broad Institute Genomics Platform"/>
            <consortium name="The Broad Institute Genome Sequencing Center for Infectious Disease"/>
            <person name="Wu L."/>
            <person name="Ma J."/>
        </authorList>
    </citation>
    <scope>NUCLEOTIDE SEQUENCE [LARGE SCALE GENOMIC DNA]</scope>
    <source>
        <strain evidence="9">JCM 3369</strain>
    </source>
</reference>
<keyword evidence="4 6" id="KW-0573">Peptidoglycan synthesis</keyword>
<evidence type="ECO:0000256" key="6">
    <source>
        <dbReference type="PROSITE-ProRule" id="PRU01373"/>
    </source>
</evidence>
<dbReference type="Proteomes" id="UP001596380">
    <property type="component" value="Unassembled WGS sequence"/>
</dbReference>
<dbReference type="Gene3D" id="1.10.101.10">
    <property type="entry name" value="PGBD-like superfamily/PGBD"/>
    <property type="match status" value="1"/>
</dbReference>
<dbReference type="InterPro" id="IPR036366">
    <property type="entry name" value="PGBDSf"/>
</dbReference>
<dbReference type="SUPFAM" id="SSF141523">
    <property type="entry name" value="L,D-transpeptidase catalytic domain-like"/>
    <property type="match status" value="1"/>
</dbReference>
<dbReference type="RefSeq" id="WP_309239599.1">
    <property type="nucleotide sequence ID" value="NZ_JBHSXE010000001.1"/>
</dbReference>
<dbReference type="InterPro" id="IPR036365">
    <property type="entry name" value="PGBD-like_sf"/>
</dbReference>
<feature type="active site" description="Nucleophile" evidence="6">
    <location>
        <position position="182"/>
    </location>
</feature>
<dbReference type="SUPFAM" id="SSF47090">
    <property type="entry name" value="PGBD-like"/>
    <property type="match status" value="1"/>
</dbReference>
<dbReference type="PANTHER" id="PTHR30582:SF2">
    <property type="entry name" value="L,D-TRANSPEPTIDASE YCIB-RELATED"/>
    <property type="match status" value="1"/>
</dbReference>
<evidence type="ECO:0000256" key="4">
    <source>
        <dbReference type="ARBA" id="ARBA00022984"/>
    </source>
</evidence>
<dbReference type="PROSITE" id="PS52029">
    <property type="entry name" value="LD_TPASE"/>
    <property type="match status" value="1"/>
</dbReference>
<dbReference type="Gene3D" id="2.40.440.10">
    <property type="entry name" value="L,D-transpeptidase catalytic domain-like"/>
    <property type="match status" value="1"/>
</dbReference>
<evidence type="ECO:0000256" key="2">
    <source>
        <dbReference type="ARBA" id="ARBA00022679"/>
    </source>
</evidence>
<evidence type="ECO:0000313" key="8">
    <source>
        <dbReference type="EMBL" id="MFC6880298.1"/>
    </source>
</evidence>
<dbReference type="InterPro" id="IPR002477">
    <property type="entry name" value="Peptidoglycan-bd-like"/>
</dbReference>
<evidence type="ECO:0000256" key="5">
    <source>
        <dbReference type="ARBA" id="ARBA00023316"/>
    </source>
</evidence>
<keyword evidence="2" id="KW-0808">Transferase</keyword>
<comment type="pathway">
    <text evidence="1 6">Cell wall biogenesis; peptidoglycan biosynthesis.</text>
</comment>
<comment type="caution">
    <text evidence="8">The sequence shown here is derived from an EMBL/GenBank/DDBJ whole genome shotgun (WGS) entry which is preliminary data.</text>
</comment>
<dbReference type="Pfam" id="PF03734">
    <property type="entry name" value="YkuD"/>
    <property type="match status" value="1"/>
</dbReference>
<name>A0ABW2CHX1_9ACTN</name>
<dbReference type="Pfam" id="PF01471">
    <property type="entry name" value="PG_binding_1"/>
    <property type="match status" value="1"/>
</dbReference>
<keyword evidence="9" id="KW-1185">Reference proteome</keyword>
<keyword evidence="3 6" id="KW-0133">Cell shape</keyword>
<feature type="active site" description="Proton donor/acceptor" evidence="6">
    <location>
        <position position="168"/>
    </location>
</feature>
<evidence type="ECO:0000256" key="3">
    <source>
        <dbReference type="ARBA" id="ARBA00022960"/>
    </source>
</evidence>
<keyword evidence="5 6" id="KW-0961">Cell wall biogenesis/degradation</keyword>
<dbReference type="EMBL" id="JBHSXS010000004">
    <property type="protein sequence ID" value="MFC6880298.1"/>
    <property type="molecule type" value="Genomic_DNA"/>
</dbReference>
<evidence type="ECO:0000313" key="9">
    <source>
        <dbReference type="Proteomes" id="UP001596380"/>
    </source>
</evidence>
<organism evidence="8 9">
    <name type="scientific">Actinomadura yumaensis</name>
    <dbReference type="NCBI Taxonomy" id="111807"/>
    <lineage>
        <taxon>Bacteria</taxon>
        <taxon>Bacillati</taxon>
        <taxon>Actinomycetota</taxon>
        <taxon>Actinomycetes</taxon>
        <taxon>Streptosporangiales</taxon>
        <taxon>Thermomonosporaceae</taxon>
        <taxon>Actinomadura</taxon>
    </lineage>
</organism>
<gene>
    <name evidence="8" type="ORF">ACFQKB_11040</name>
</gene>
<dbReference type="InterPro" id="IPR050979">
    <property type="entry name" value="LD-transpeptidase"/>
</dbReference>
<evidence type="ECO:0000259" key="7">
    <source>
        <dbReference type="PROSITE" id="PS52029"/>
    </source>
</evidence>
<evidence type="ECO:0000256" key="1">
    <source>
        <dbReference type="ARBA" id="ARBA00004752"/>
    </source>
</evidence>